<reference evidence="1" key="1">
    <citation type="submission" date="2014-09" db="EMBL/GenBank/DDBJ databases">
        <authorList>
            <person name="Magalhaes I.L.F."/>
            <person name="Oliveira U."/>
            <person name="Santos F.R."/>
            <person name="Vidigal T.H.D.A."/>
            <person name="Brescovit A.D."/>
            <person name="Santos A.J."/>
        </authorList>
    </citation>
    <scope>NUCLEOTIDE SEQUENCE</scope>
    <source>
        <tissue evidence="1">Shoot tissue taken approximately 20 cm above the soil surface</tissue>
    </source>
</reference>
<evidence type="ECO:0000313" key="1">
    <source>
        <dbReference type="EMBL" id="JAD47558.1"/>
    </source>
</evidence>
<organism evidence="1">
    <name type="scientific">Arundo donax</name>
    <name type="common">Giant reed</name>
    <name type="synonym">Donax arundinaceus</name>
    <dbReference type="NCBI Taxonomy" id="35708"/>
    <lineage>
        <taxon>Eukaryota</taxon>
        <taxon>Viridiplantae</taxon>
        <taxon>Streptophyta</taxon>
        <taxon>Embryophyta</taxon>
        <taxon>Tracheophyta</taxon>
        <taxon>Spermatophyta</taxon>
        <taxon>Magnoliopsida</taxon>
        <taxon>Liliopsida</taxon>
        <taxon>Poales</taxon>
        <taxon>Poaceae</taxon>
        <taxon>PACMAD clade</taxon>
        <taxon>Arundinoideae</taxon>
        <taxon>Arundineae</taxon>
        <taxon>Arundo</taxon>
    </lineage>
</organism>
<proteinExistence type="predicted"/>
<name>A0A0A9ACA6_ARUDO</name>
<sequence length="57" mass="6253">MEVEARRKFEPCSEVGRNNNVCSPIFTALSAISEATSCRLVIGHSHFALFLEARSIG</sequence>
<dbReference type="AlphaFoldDB" id="A0A0A9ACA6"/>
<dbReference type="EMBL" id="GBRH01250337">
    <property type="protein sequence ID" value="JAD47558.1"/>
    <property type="molecule type" value="Transcribed_RNA"/>
</dbReference>
<protein>
    <submittedName>
        <fullName evidence="1">Uncharacterized protein</fullName>
    </submittedName>
</protein>
<reference evidence="1" key="2">
    <citation type="journal article" date="2015" name="Data Brief">
        <title>Shoot transcriptome of the giant reed, Arundo donax.</title>
        <authorList>
            <person name="Barrero R.A."/>
            <person name="Guerrero F.D."/>
            <person name="Moolhuijzen P."/>
            <person name="Goolsby J.A."/>
            <person name="Tidwell J."/>
            <person name="Bellgard S.E."/>
            <person name="Bellgard M.I."/>
        </authorList>
    </citation>
    <scope>NUCLEOTIDE SEQUENCE</scope>
    <source>
        <tissue evidence="1">Shoot tissue taken approximately 20 cm above the soil surface</tissue>
    </source>
</reference>
<accession>A0A0A9ACA6</accession>